<dbReference type="EMBL" id="JAUSTT010000018">
    <property type="protein sequence ID" value="MDQ0177071.1"/>
    <property type="molecule type" value="Genomic_DNA"/>
</dbReference>
<dbReference type="RefSeq" id="WP_307230752.1">
    <property type="nucleotide sequence ID" value="NZ_JAUSTT010000018.1"/>
</dbReference>
<dbReference type="InterPro" id="IPR009056">
    <property type="entry name" value="Cyt_c-like_dom"/>
</dbReference>
<feature type="signal peptide" evidence="7">
    <location>
        <begin position="1"/>
        <end position="19"/>
    </location>
</feature>
<keyword evidence="10" id="KW-1185">Reference proteome</keyword>
<evidence type="ECO:0000256" key="2">
    <source>
        <dbReference type="ARBA" id="ARBA00022617"/>
    </source>
</evidence>
<gene>
    <name evidence="9" type="ORF">J2S08_002950</name>
</gene>
<dbReference type="PROSITE" id="PS51007">
    <property type="entry name" value="CYTC"/>
    <property type="match status" value="1"/>
</dbReference>
<organism evidence="9 10">
    <name type="scientific">Bacillus chungangensis</name>
    <dbReference type="NCBI Taxonomy" id="587633"/>
    <lineage>
        <taxon>Bacteria</taxon>
        <taxon>Bacillati</taxon>
        <taxon>Bacillota</taxon>
        <taxon>Bacilli</taxon>
        <taxon>Bacillales</taxon>
        <taxon>Bacillaceae</taxon>
        <taxon>Bacillus</taxon>
    </lineage>
</organism>
<comment type="caution">
    <text evidence="9">The sequence shown here is derived from an EMBL/GenBank/DDBJ whole genome shotgun (WGS) entry which is preliminary data.</text>
</comment>
<keyword evidence="4" id="KW-0249">Electron transport</keyword>
<keyword evidence="5 6" id="KW-0408">Iron</keyword>
<dbReference type="InterPro" id="IPR012218">
    <property type="entry name" value="Cyt_c_BACSU-c550-type"/>
</dbReference>
<dbReference type="InterPro" id="IPR054782">
    <property type="entry name" value="Cytochro_C551"/>
</dbReference>
<evidence type="ECO:0000313" key="10">
    <source>
        <dbReference type="Proteomes" id="UP001223586"/>
    </source>
</evidence>
<feature type="chain" id="PRO_5047062218" evidence="7">
    <location>
        <begin position="20"/>
        <end position="113"/>
    </location>
</feature>
<dbReference type="Pfam" id="PF13442">
    <property type="entry name" value="Cytochrome_CBB3"/>
    <property type="match status" value="1"/>
</dbReference>
<evidence type="ECO:0000313" key="9">
    <source>
        <dbReference type="EMBL" id="MDQ0177071.1"/>
    </source>
</evidence>
<dbReference type="PANTHER" id="PTHR37823">
    <property type="entry name" value="CYTOCHROME C-553-LIKE"/>
    <property type="match status" value="1"/>
</dbReference>
<dbReference type="InterPro" id="IPR036909">
    <property type="entry name" value="Cyt_c-like_dom_sf"/>
</dbReference>
<evidence type="ECO:0000256" key="7">
    <source>
        <dbReference type="SAM" id="SignalP"/>
    </source>
</evidence>
<dbReference type="SUPFAM" id="SSF46626">
    <property type="entry name" value="Cytochrome c"/>
    <property type="match status" value="1"/>
</dbReference>
<evidence type="ECO:0000259" key="8">
    <source>
        <dbReference type="PROSITE" id="PS51007"/>
    </source>
</evidence>
<evidence type="ECO:0000256" key="5">
    <source>
        <dbReference type="ARBA" id="ARBA00023004"/>
    </source>
</evidence>
<dbReference type="InterPro" id="IPR051811">
    <property type="entry name" value="Cytochrome_c550/c551-like"/>
</dbReference>
<keyword evidence="7" id="KW-0732">Signal</keyword>
<dbReference type="Proteomes" id="UP001223586">
    <property type="component" value="Unassembled WGS sequence"/>
</dbReference>
<sequence>MKKKLFTILMGTTLAFSLAACGSDSDKGKEDTVTNGETVAGAGDEQKIYDQKCSMCHGDNLEGKSAPSLKTVGATYDKDGILDIINNGKGRMPKGTVKGEEAEKVAEWLANKK</sequence>
<dbReference type="PIRSF" id="PIRSF000025">
    <property type="entry name" value="Cytc_Bsub_c550"/>
    <property type="match status" value="1"/>
</dbReference>
<accession>A0ABT9WUU4</accession>
<dbReference type="Gene3D" id="1.10.760.10">
    <property type="entry name" value="Cytochrome c-like domain"/>
    <property type="match status" value="1"/>
</dbReference>
<evidence type="ECO:0000256" key="4">
    <source>
        <dbReference type="ARBA" id="ARBA00022982"/>
    </source>
</evidence>
<proteinExistence type="predicted"/>
<name>A0ABT9WUU4_9BACI</name>
<dbReference type="PANTHER" id="PTHR37823:SF4">
    <property type="entry name" value="MENAQUINOL-CYTOCHROME C REDUCTASE CYTOCHROME B_C SUBUNIT"/>
    <property type="match status" value="1"/>
</dbReference>
<dbReference type="PROSITE" id="PS51257">
    <property type="entry name" value="PROKAR_LIPOPROTEIN"/>
    <property type="match status" value="1"/>
</dbReference>
<evidence type="ECO:0000256" key="1">
    <source>
        <dbReference type="ARBA" id="ARBA00022448"/>
    </source>
</evidence>
<keyword evidence="1" id="KW-0813">Transport</keyword>
<reference evidence="9 10" key="1">
    <citation type="submission" date="2023-07" db="EMBL/GenBank/DDBJ databases">
        <title>Genomic Encyclopedia of Type Strains, Phase IV (KMG-IV): sequencing the most valuable type-strain genomes for metagenomic binning, comparative biology and taxonomic classification.</title>
        <authorList>
            <person name="Goeker M."/>
        </authorList>
    </citation>
    <scope>NUCLEOTIDE SEQUENCE [LARGE SCALE GENOMIC DNA]</scope>
    <source>
        <strain evidence="9 10">DSM 23837</strain>
    </source>
</reference>
<protein>
    <submittedName>
        <fullName evidence="9">Cytochrome c551</fullName>
    </submittedName>
</protein>
<feature type="domain" description="Cytochrome c" evidence="8">
    <location>
        <begin position="31"/>
        <end position="113"/>
    </location>
</feature>
<evidence type="ECO:0000256" key="6">
    <source>
        <dbReference type="PROSITE-ProRule" id="PRU00433"/>
    </source>
</evidence>
<evidence type="ECO:0000256" key="3">
    <source>
        <dbReference type="ARBA" id="ARBA00022723"/>
    </source>
</evidence>
<dbReference type="NCBIfam" id="NF045774">
    <property type="entry name" value="cytochro_C551"/>
    <property type="match status" value="1"/>
</dbReference>
<keyword evidence="3 6" id="KW-0479">Metal-binding</keyword>
<keyword evidence="2 6" id="KW-0349">Heme</keyword>